<evidence type="ECO:0000256" key="1">
    <source>
        <dbReference type="SAM" id="MobiDB-lite"/>
    </source>
</evidence>
<proteinExistence type="predicted"/>
<name>A0AAW0DW33_9AGAR</name>
<feature type="region of interest" description="Disordered" evidence="1">
    <location>
        <begin position="1"/>
        <end position="23"/>
    </location>
</feature>
<evidence type="ECO:0000313" key="2">
    <source>
        <dbReference type="EMBL" id="KAK7055680.1"/>
    </source>
</evidence>
<protein>
    <recommendedName>
        <fullName evidence="4">F-box domain-containing protein</fullName>
    </recommendedName>
</protein>
<dbReference type="Proteomes" id="UP001362999">
    <property type="component" value="Unassembled WGS sequence"/>
</dbReference>
<organism evidence="2 3">
    <name type="scientific">Favolaschia claudopus</name>
    <dbReference type="NCBI Taxonomy" id="2862362"/>
    <lineage>
        <taxon>Eukaryota</taxon>
        <taxon>Fungi</taxon>
        <taxon>Dikarya</taxon>
        <taxon>Basidiomycota</taxon>
        <taxon>Agaricomycotina</taxon>
        <taxon>Agaricomycetes</taxon>
        <taxon>Agaricomycetidae</taxon>
        <taxon>Agaricales</taxon>
        <taxon>Marasmiineae</taxon>
        <taxon>Mycenaceae</taxon>
        <taxon>Favolaschia</taxon>
    </lineage>
</organism>
<reference evidence="2 3" key="1">
    <citation type="journal article" date="2024" name="J Genomics">
        <title>Draft genome sequencing and assembly of Favolaschia claudopus CIRM-BRFM 2984 isolated from oak limbs.</title>
        <authorList>
            <person name="Navarro D."/>
            <person name="Drula E."/>
            <person name="Chaduli D."/>
            <person name="Cazenave R."/>
            <person name="Ahrendt S."/>
            <person name="Wang J."/>
            <person name="Lipzen A."/>
            <person name="Daum C."/>
            <person name="Barry K."/>
            <person name="Grigoriev I.V."/>
            <person name="Favel A."/>
            <person name="Rosso M.N."/>
            <person name="Martin F."/>
        </authorList>
    </citation>
    <scope>NUCLEOTIDE SEQUENCE [LARGE SCALE GENOMIC DNA]</scope>
    <source>
        <strain evidence="2 3">CIRM-BRFM 2984</strain>
    </source>
</reference>
<dbReference type="AlphaFoldDB" id="A0AAW0DW33"/>
<dbReference type="Gene3D" id="3.80.10.10">
    <property type="entry name" value="Ribonuclease Inhibitor"/>
    <property type="match status" value="1"/>
</dbReference>
<comment type="caution">
    <text evidence="2">The sequence shown here is derived from an EMBL/GenBank/DDBJ whole genome shotgun (WGS) entry which is preliminary data.</text>
</comment>
<evidence type="ECO:0008006" key="4">
    <source>
        <dbReference type="Google" id="ProtNLM"/>
    </source>
</evidence>
<gene>
    <name evidence="2" type="ORF">R3P38DRAFT_1365189</name>
</gene>
<dbReference type="EMBL" id="JAWWNJ010000005">
    <property type="protein sequence ID" value="KAK7055680.1"/>
    <property type="molecule type" value="Genomic_DNA"/>
</dbReference>
<evidence type="ECO:0000313" key="3">
    <source>
        <dbReference type="Proteomes" id="UP001362999"/>
    </source>
</evidence>
<dbReference type="SUPFAM" id="SSF52047">
    <property type="entry name" value="RNI-like"/>
    <property type="match status" value="1"/>
</dbReference>
<dbReference type="InterPro" id="IPR032675">
    <property type="entry name" value="LRR_dom_sf"/>
</dbReference>
<accession>A0AAW0DW33</accession>
<keyword evidence="3" id="KW-1185">Reference proteome</keyword>
<sequence>MSASLSAPSTCASKPLSLPSSVNRTPPELLSKIFRLTHPHDQSRNIGSNVVHVPPWRLSHVSRSWRYAARGDASLWTFVKINAAVSDYHNDKSCVNTELAYPLASLESQLALSCNLPLTVEFYAKCREDRNGFSSMSREDAKNRQNSKHVRALLDILVQHSPRWESLTIDGSDYIDVFGALSVARDRLDRLARLSVTEYDLSIGLADVFANAPSLREFEFPRAIEDRQLLISIPWHQLVKLFGKSITPKNLLRILPQTPNLVECVFSGEPGWASFPDHPYELAVLPHLRRFRLVSRKLAVCVTAPHLEDFGFLLVSNAPPALTSFLQQHGTHLHTLKLTSSKWRCPKSTLLDIFRQLPQLIHLELDTDNGYDYPETYQHLFNTLFRGMTVLRRTGTKQRRGPTQPLCPNLQSIRIESIYDVDWVRDYEGEYSEPDNSESFDRSPWSRALCDFLESRWTVTPLESVHLSPCKESLRFFPEEWERLEALRLAGLDLQGHELYVPQRGRDFWYL</sequence>